<proteinExistence type="predicted"/>
<dbReference type="Gene3D" id="3.10.450.420">
    <property type="match status" value="1"/>
</dbReference>
<dbReference type="eggNOG" id="ENOG5033P8X">
    <property type="taxonomic scope" value="Bacteria"/>
</dbReference>
<evidence type="ECO:0000313" key="2">
    <source>
        <dbReference type="EMBL" id="EFM10609.1"/>
    </source>
</evidence>
<accession>E0IA32</accession>
<dbReference type="AlphaFoldDB" id="E0IA32"/>
<evidence type="ECO:0008006" key="4">
    <source>
        <dbReference type="Google" id="ProtNLM"/>
    </source>
</evidence>
<dbReference type="EMBL" id="AEDD01000006">
    <property type="protein sequence ID" value="EFM10609.1"/>
    <property type="molecule type" value="Genomic_DNA"/>
</dbReference>
<name>E0IA32_9BACL</name>
<organism evidence="2 3">
    <name type="scientific">Paenibacillus curdlanolyticus YK9</name>
    <dbReference type="NCBI Taxonomy" id="717606"/>
    <lineage>
        <taxon>Bacteria</taxon>
        <taxon>Bacillati</taxon>
        <taxon>Bacillota</taxon>
        <taxon>Bacilli</taxon>
        <taxon>Bacillales</taxon>
        <taxon>Paenibacillaceae</taxon>
        <taxon>Paenibacillus</taxon>
    </lineage>
</organism>
<keyword evidence="3" id="KW-1185">Reference proteome</keyword>
<dbReference type="RefSeq" id="WP_006038513.1">
    <property type="nucleotide sequence ID" value="NZ_AEDD01000006.1"/>
</dbReference>
<protein>
    <recommendedName>
        <fullName evidence="4">Lipoprotein</fullName>
    </recommendedName>
</protein>
<dbReference type="InterPro" id="IPR053749">
    <property type="entry name" value="TA_system-associated_sf"/>
</dbReference>
<evidence type="ECO:0000313" key="3">
    <source>
        <dbReference type="Proteomes" id="UP000005387"/>
    </source>
</evidence>
<feature type="signal peptide" evidence="1">
    <location>
        <begin position="1"/>
        <end position="19"/>
    </location>
</feature>
<dbReference type="STRING" id="717606.PaecuDRAFT_2521"/>
<sequence>MLNKIVALMLILSMLVTLAACADKRDEEVTSTATADEPRTSTTKGSIHVLKQSEVLPLRLKAKEAEYTIFESGEAFTCNDKQSLAKKEEGQFDLYYMCDPYRTHELLVKEFAKAMSKAQAERIIQIHIGSALLAEINGRMAVAPYEGSDAQDWSSAEMMHFEAVEGKAEVSFRVWDYSYDTWSGFHGVYIYEDGAWKEDQLEPIEYDNAADGQDPKQMEKVSARICEVMTDSDELDDVVDRYTAAFDKHGVQNEVEVNEKIANCFGEARGTLTRGNQERSERAEQLNELMNDIVGTSSSIAFVKSGGGHMYLDESSGFTSRNPFYVYRYLTLLSSEKNKRDTVGYDKIAKKLRSQAEELTHDRSERELYDNTVSQEEYQDALDRLGKELESLIGLLKTKDEAAVYLLNQVVMLEVEHEDEVPIDVEVDPAAMEEHFNAVNATLCDSKTLASVDLTTVDARYEAAYETNGFDLSDNGRDRMSEQIGNCFNKATFEVLQNDRKLSDKVKALDGLLDDIATSGTELDSITNGGGSMFAHFGVYAIEANKFTIYRYANLELEMGNRPQVKVDETYDEKVALIRKQLEKLGTGQPKVEDEMIASKPEEYQAAFKQLNKSTEAFLSKLTDKNTASILLLDRVLEKINNIGFL</sequence>
<keyword evidence="1" id="KW-0732">Signal</keyword>
<dbReference type="PROSITE" id="PS51257">
    <property type="entry name" value="PROKAR_LIPOPROTEIN"/>
    <property type="match status" value="1"/>
</dbReference>
<gene>
    <name evidence="2" type="ORF">PaecuDRAFT_2521</name>
</gene>
<evidence type="ECO:0000256" key="1">
    <source>
        <dbReference type="SAM" id="SignalP"/>
    </source>
</evidence>
<dbReference type="Proteomes" id="UP000005387">
    <property type="component" value="Unassembled WGS sequence"/>
</dbReference>
<reference evidence="2 3" key="1">
    <citation type="submission" date="2010-07" db="EMBL/GenBank/DDBJ databases">
        <title>The draft genome of Paenibacillus curdlanolyticus YK9.</title>
        <authorList>
            <consortium name="US DOE Joint Genome Institute (JGI-PGF)"/>
            <person name="Lucas S."/>
            <person name="Copeland A."/>
            <person name="Lapidus A."/>
            <person name="Cheng J.-F."/>
            <person name="Bruce D."/>
            <person name="Goodwin L."/>
            <person name="Pitluck S."/>
            <person name="Land M.L."/>
            <person name="Hauser L."/>
            <person name="Chang Y.-J."/>
            <person name="Jeffries C."/>
            <person name="Anderson I.J."/>
            <person name="Johnson E."/>
            <person name="Loganathan U."/>
            <person name="Mulhopadhyay B."/>
            <person name="Kyrpides N."/>
            <person name="Woyke T.J."/>
        </authorList>
    </citation>
    <scope>NUCLEOTIDE SEQUENCE [LARGE SCALE GENOMIC DNA]</scope>
    <source>
        <strain evidence="2 3">YK9</strain>
    </source>
</reference>
<dbReference type="OrthoDB" id="2667146at2"/>
<feature type="chain" id="PRO_5039141331" description="Lipoprotein" evidence="1">
    <location>
        <begin position="20"/>
        <end position="646"/>
    </location>
</feature>